<keyword evidence="2" id="KW-1185">Reference proteome</keyword>
<evidence type="ECO:0000313" key="2">
    <source>
        <dbReference type="Proteomes" id="UP000198850"/>
    </source>
</evidence>
<dbReference type="InterPro" id="IPR022074">
    <property type="entry name" value="DUF3626"/>
</dbReference>
<sequence length="291" mass="34058">MTPEEKQQILGRLAAGDVASLGDLNISSYGTLEQLEAVMRLVNVLKVSPLDAENVLDKMVKTLQYSELTINFRGHRFFDENIKERWLNVFETGNTQHYMERRDKLEEKFFDYSNKRWQAGPKDVIDRIETYGKYNSGTNIYFEPSLRPKYGALNFARLTNGPAYFFGSSYMILKQYVKHNCTFTDTDSFTYIHDERDATTLLANYHNLHRLIVNMKEDMLTVLHDIANGLFLVDKYRGYIEAQIHGDILFSRDVEKMCIDNFEISSYPDINIIKQIYEEFARQNNIQLIFK</sequence>
<dbReference type="Pfam" id="PF12294">
    <property type="entry name" value="DUF3626"/>
    <property type="match status" value="1"/>
</dbReference>
<proteinExistence type="predicted"/>
<dbReference type="Proteomes" id="UP000198850">
    <property type="component" value="Unassembled WGS sequence"/>
</dbReference>
<gene>
    <name evidence="1" type="ORF">SAMN05443550_109206</name>
</gene>
<dbReference type="EMBL" id="FNRA01000009">
    <property type="protein sequence ID" value="SEB07066.1"/>
    <property type="molecule type" value="Genomic_DNA"/>
</dbReference>
<organism evidence="1 2">
    <name type="scientific">Pedobacter hartonius</name>
    <dbReference type="NCBI Taxonomy" id="425514"/>
    <lineage>
        <taxon>Bacteria</taxon>
        <taxon>Pseudomonadati</taxon>
        <taxon>Bacteroidota</taxon>
        <taxon>Sphingobacteriia</taxon>
        <taxon>Sphingobacteriales</taxon>
        <taxon>Sphingobacteriaceae</taxon>
        <taxon>Pedobacter</taxon>
    </lineage>
</organism>
<reference evidence="1 2" key="1">
    <citation type="submission" date="2016-10" db="EMBL/GenBank/DDBJ databases">
        <authorList>
            <person name="de Groot N.N."/>
        </authorList>
    </citation>
    <scope>NUCLEOTIDE SEQUENCE [LARGE SCALE GENOMIC DNA]</scope>
    <source>
        <strain evidence="1 2">DSM 19033</strain>
    </source>
</reference>
<accession>A0A1H4GBS0</accession>
<evidence type="ECO:0000313" key="1">
    <source>
        <dbReference type="EMBL" id="SEB07066.1"/>
    </source>
</evidence>
<protein>
    <submittedName>
        <fullName evidence="1">Uncharacterized protein</fullName>
    </submittedName>
</protein>
<dbReference type="RefSeq" id="WP_090558563.1">
    <property type="nucleotide sequence ID" value="NZ_FNRA01000009.1"/>
</dbReference>
<dbReference type="OrthoDB" id="635547at2"/>
<dbReference type="AlphaFoldDB" id="A0A1H4GBS0"/>
<name>A0A1H4GBS0_9SPHI</name>